<dbReference type="Proteomes" id="UP000269221">
    <property type="component" value="Unassembled WGS sequence"/>
</dbReference>
<comment type="caution">
    <text evidence="2">The sequence shown here is derived from an EMBL/GenBank/DDBJ whole genome shotgun (WGS) entry which is preliminary data.</text>
</comment>
<dbReference type="AlphaFoldDB" id="A0A3M0KXZ8"/>
<protein>
    <submittedName>
        <fullName evidence="2">Uncharacterized protein</fullName>
    </submittedName>
</protein>
<sequence length="182" mass="20323">MDKLLAKPGTMRDDGKIPVITYLRKKQNKTYPTLAREEEEVRTCEGNNTETPRSVEKEGQEVLQVPELRFLCRPWCHCGEAAVALQPVGIHRGCRDPHTACGDPQGMQRSTHSLWGSTGDAEIHTQPVGIHRGCRDPHTACGDPQGMQRSTHSPWGSMGHAEIHLEPVEEVSTPEQMDAWRL</sequence>
<name>A0A3M0KXZ8_HIRRU</name>
<accession>A0A3M0KXZ8</accession>
<keyword evidence="3" id="KW-1185">Reference proteome</keyword>
<evidence type="ECO:0000313" key="2">
    <source>
        <dbReference type="EMBL" id="RMC15630.1"/>
    </source>
</evidence>
<evidence type="ECO:0000313" key="3">
    <source>
        <dbReference type="Proteomes" id="UP000269221"/>
    </source>
</evidence>
<organism evidence="2 3">
    <name type="scientific">Hirundo rustica rustica</name>
    <dbReference type="NCBI Taxonomy" id="333673"/>
    <lineage>
        <taxon>Eukaryota</taxon>
        <taxon>Metazoa</taxon>
        <taxon>Chordata</taxon>
        <taxon>Craniata</taxon>
        <taxon>Vertebrata</taxon>
        <taxon>Euteleostomi</taxon>
        <taxon>Archelosauria</taxon>
        <taxon>Archosauria</taxon>
        <taxon>Dinosauria</taxon>
        <taxon>Saurischia</taxon>
        <taxon>Theropoda</taxon>
        <taxon>Coelurosauria</taxon>
        <taxon>Aves</taxon>
        <taxon>Neognathae</taxon>
        <taxon>Neoaves</taxon>
        <taxon>Telluraves</taxon>
        <taxon>Australaves</taxon>
        <taxon>Passeriformes</taxon>
        <taxon>Sylvioidea</taxon>
        <taxon>Hirundinidae</taxon>
        <taxon>Hirundo</taxon>
    </lineage>
</organism>
<proteinExistence type="predicted"/>
<gene>
    <name evidence="2" type="ORF">DUI87_07832</name>
</gene>
<dbReference type="OrthoDB" id="9219298at2759"/>
<evidence type="ECO:0000256" key="1">
    <source>
        <dbReference type="SAM" id="MobiDB-lite"/>
    </source>
</evidence>
<reference evidence="2 3" key="1">
    <citation type="submission" date="2018-07" db="EMBL/GenBank/DDBJ databases">
        <title>A high quality draft genome assembly of the barn swallow (H. rustica rustica).</title>
        <authorList>
            <person name="Formenti G."/>
            <person name="Chiara M."/>
            <person name="Poveda L."/>
            <person name="Francoijs K.-J."/>
            <person name="Bonisoli-Alquati A."/>
            <person name="Canova L."/>
            <person name="Gianfranceschi L."/>
            <person name="Horner D.S."/>
            <person name="Saino N."/>
        </authorList>
    </citation>
    <scope>NUCLEOTIDE SEQUENCE [LARGE SCALE GENOMIC DNA]</scope>
    <source>
        <strain evidence="2">Chelidonia</strain>
        <tissue evidence="2">Blood</tissue>
    </source>
</reference>
<feature type="region of interest" description="Disordered" evidence="1">
    <location>
        <begin position="136"/>
        <end position="155"/>
    </location>
</feature>
<dbReference type="EMBL" id="QRBI01000104">
    <property type="protein sequence ID" value="RMC15630.1"/>
    <property type="molecule type" value="Genomic_DNA"/>
</dbReference>